<evidence type="ECO:0000313" key="16">
    <source>
        <dbReference type="EMBL" id="MDM7856558.1"/>
    </source>
</evidence>
<name>A0ABT7SK42_9CELL</name>
<protein>
    <recommendedName>
        <fullName evidence="6">branched-chain-amino-acid transaminase</fullName>
        <ecNumber evidence="6">2.6.1.42</ecNumber>
    </recommendedName>
</protein>
<evidence type="ECO:0000256" key="10">
    <source>
        <dbReference type="ARBA" id="ARBA00022898"/>
    </source>
</evidence>
<dbReference type="InterPro" id="IPR005786">
    <property type="entry name" value="B_amino_transII"/>
</dbReference>
<comment type="catalytic activity">
    <reaction evidence="13">
        <text>L-isoleucine + 2-oxoglutarate = (S)-3-methyl-2-oxopentanoate + L-glutamate</text>
        <dbReference type="Rhea" id="RHEA:24801"/>
        <dbReference type="ChEBI" id="CHEBI:16810"/>
        <dbReference type="ChEBI" id="CHEBI:29985"/>
        <dbReference type="ChEBI" id="CHEBI:35146"/>
        <dbReference type="ChEBI" id="CHEBI:58045"/>
        <dbReference type="EC" id="2.6.1.42"/>
    </reaction>
</comment>
<dbReference type="NCBIfam" id="TIGR01123">
    <property type="entry name" value="ilvE_II"/>
    <property type="match status" value="1"/>
</dbReference>
<dbReference type="NCBIfam" id="NF009897">
    <property type="entry name" value="PRK13357.1"/>
    <property type="match status" value="1"/>
</dbReference>
<keyword evidence="7 16" id="KW-0032">Aminotransferase</keyword>
<dbReference type="PANTHER" id="PTHR11825">
    <property type="entry name" value="SUBGROUP IIII AMINOTRANSFERASE"/>
    <property type="match status" value="1"/>
</dbReference>
<evidence type="ECO:0000256" key="5">
    <source>
        <dbReference type="ARBA" id="ARBA00009320"/>
    </source>
</evidence>
<dbReference type="PIRSF" id="PIRSF006468">
    <property type="entry name" value="BCAT1"/>
    <property type="match status" value="1"/>
</dbReference>
<evidence type="ECO:0000256" key="13">
    <source>
        <dbReference type="ARBA" id="ARBA00048798"/>
    </source>
</evidence>
<evidence type="ECO:0000256" key="2">
    <source>
        <dbReference type="ARBA" id="ARBA00004824"/>
    </source>
</evidence>
<gene>
    <name evidence="16" type="ORF">QRT04_16585</name>
</gene>
<feature type="region of interest" description="Disordered" evidence="15">
    <location>
        <begin position="1"/>
        <end position="21"/>
    </location>
</feature>
<evidence type="ECO:0000313" key="17">
    <source>
        <dbReference type="Proteomes" id="UP001529338"/>
    </source>
</evidence>
<dbReference type="PANTHER" id="PTHR11825:SF44">
    <property type="entry name" value="BRANCHED-CHAIN-AMINO-ACID AMINOTRANSFERASE"/>
    <property type="match status" value="1"/>
</dbReference>
<evidence type="ECO:0000256" key="15">
    <source>
        <dbReference type="SAM" id="MobiDB-lite"/>
    </source>
</evidence>
<comment type="pathway">
    <text evidence="4">Amino-acid biosynthesis; L-leucine biosynthesis; L-leucine from 3-methyl-2-oxobutanoate: step 4/4.</text>
</comment>
<comment type="pathway">
    <text evidence="2">Amino-acid biosynthesis; L-isoleucine biosynthesis; L-isoleucine from 2-oxobutanoate: step 4/4.</text>
</comment>
<reference evidence="16 17" key="1">
    <citation type="submission" date="2023-06" db="EMBL/GenBank/DDBJ databases">
        <title>Cellulomonas sp. MW4 Whole genome sequence.</title>
        <authorList>
            <person name="Park S."/>
        </authorList>
    </citation>
    <scope>NUCLEOTIDE SEQUENCE [LARGE SCALE GENOMIC DNA]</scope>
    <source>
        <strain evidence="16 17">MW4</strain>
    </source>
</reference>
<evidence type="ECO:0000256" key="7">
    <source>
        <dbReference type="ARBA" id="ARBA00022576"/>
    </source>
</evidence>
<dbReference type="Gene3D" id="3.30.470.10">
    <property type="match status" value="1"/>
</dbReference>
<dbReference type="CDD" id="cd01557">
    <property type="entry name" value="BCAT_beta_family"/>
    <property type="match status" value="1"/>
</dbReference>
<comment type="similarity">
    <text evidence="5">Belongs to the class-IV pyridoxal-phosphate-dependent aminotransferase family.</text>
</comment>
<dbReference type="InterPro" id="IPR043132">
    <property type="entry name" value="BCAT-like_C"/>
</dbReference>
<keyword evidence="17" id="KW-1185">Reference proteome</keyword>
<dbReference type="EC" id="2.6.1.42" evidence="6"/>
<dbReference type="Pfam" id="PF01063">
    <property type="entry name" value="Aminotran_4"/>
    <property type="match status" value="1"/>
</dbReference>
<accession>A0ABT7SK42</accession>
<dbReference type="SUPFAM" id="SSF56752">
    <property type="entry name" value="D-aminoacid aminotransferase-like PLP-dependent enzymes"/>
    <property type="match status" value="1"/>
</dbReference>
<dbReference type="Gene3D" id="3.20.10.10">
    <property type="entry name" value="D-amino Acid Aminotransferase, subunit A, domain 2"/>
    <property type="match status" value="1"/>
</dbReference>
<dbReference type="InterPro" id="IPR036038">
    <property type="entry name" value="Aminotransferase-like"/>
</dbReference>
<keyword evidence="10" id="KW-0663">Pyridoxal phosphate</keyword>
<comment type="caution">
    <text evidence="16">The sequence shown here is derived from an EMBL/GenBank/DDBJ whole genome shotgun (WGS) entry which is preliminary data.</text>
</comment>
<comment type="cofactor">
    <cofactor evidence="1">
        <name>pyridoxal 5'-phosphate</name>
        <dbReference type="ChEBI" id="CHEBI:597326"/>
    </cofactor>
</comment>
<dbReference type="InterPro" id="IPR043131">
    <property type="entry name" value="BCAT-like_N"/>
</dbReference>
<dbReference type="RefSeq" id="WP_289456807.1">
    <property type="nucleotide sequence ID" value="NZ_JAUCGQ010000004.1"/>
</dbReference>
<sequence length="367" mass="39074">MTTTAPAAPVFPLRRSTSPASDEARAAALAEPGFGRYFTDHMARVSWDAERGWHDHRVEPYGPLTLDPATSVLHYGQEVFEGLKAYRHADGSVWAFRPRENARRLRESARRLALPELPESDFVAAVEALVRADAPWVPAGDEASLYVRPFLFASEPFVGVRASRRAELVVIASPAGPYFPRGLAPVSIWVSPDQHRAARGGTGAAKGGANYAASLAPQVDAAARGFDQVCYLDARTGSLLEEIGTMNVAVVRADGEVVTPPLGGTILAGVTRASLLRLLADAGHRVSERRLPLAEVVDGLRSGEVVEVLACGTAAVVTPVGRLAGDGFDLTVGDGSPGPLTAWARATLTDLQHGRAPDPYGWLHRLV</sequence>
<evidence type="ECO:0000256" key="3">
    <source>
        <dbReference type="ARBA" id="ARBA00004931"/>
    </source>
</evidence>
<dbReference type="EMBL" id="JAUCGQ010000004">
    <property type="protein sequence ID" value="MDM7856558.1"/>
    <property type="molecule type" value="Genomic_DNA"/>
</dbReference>
<evidence type="ECO:0000256" key="12">
    <source>
        <dbReference type="ARBA" id="ARBA00048212"/>
    </source>
</evidence>
<evidence type="ECO:0000256" key="11">
    <source>
        <dbReference type="ARBA" id="ARBA00023304"/>
    </source>
</evidence>
<evidence type="ECO:0000256" key="9">
    <source>
        <dbReference type="ARBA" id="ARBA00022679"/>
    </source>
</evidence>
<evidence type="ECO:0000256" key="1">
    <source>
        <dbReference type="ARBA" id="ARBA00001933"/>
    </source>
</evidence>
<evidence type="ECO:0000256" key="4">
    <source>
        <dbReference type="ARBA" id="ARBA00005072"/>
    </source>
</evidence>
<comment type="catalytic activity">
    <reaction evidence="14">
        <text>L-leucine + 2-oxoglutarate = 4-methyl-2-oxopentanoate + L-glutamate</text>
        <dbReference type="Rhea" id="RHEA:18321"/>
        <dbReference type="ChEBI" id="CHEBI:16810"/>
        <dbReference type="ChEBI" id="CHEBI:17865"/>
        <dbReference type="ChEBI" id="CHEBI:29985"/>
        <dbReference type="ChEBI" id="CHEBI:57427"/>
        <dbReference type="EC" id="2.6.1.42"/>
    </reaction>
</comment>
<comment type="pathway">
    <text evidence="3">Amino-acid biosynthesis; L-valine biosynthesis; L-valine from pyruvate: step 4/4.</text>
</comment>
<comment type="catalytic activity">
    <reaction evidence="12">
        <text>L-valine + 2-oxoglutarate = 3-methyl-2-oxobutanoate + L-glutamate</text>
        <dbReference type="Rhea" id="RHEA:24813"/>
        <dbReference type="ChEBI" id="CHEBI:11851"/>
        <dbReference type="ChEBI" id="CHEBI:16810"/>
        <dbReference type="ChEBI" id="CHEBI:29985"/>
        <dbReference type="ChEBI" id="CHEBI:57762"/>
        <dbReference type="EC" id="2.6.1.42"/>
    </reaction>
</comment>
<evidence type="ECO:0000256" key="6">
    <source>
        <dbReference type="ARBA" id="ARBA00013053"/>
    </source>
</evidence>
<dbReference type="InterPro" id="IPR001544">
    <property type="entry name" value="Aminotrans_IV"/>
</dbReference>
<dbReference type="InterPro" id="IPR033939">
    <property type="entry name" value="BCAT_family"/>
</dbReference>
<evidence type="ECO:0000256" key="14">
    <source>
        <dbReference type="ARBA" id="ARBA00049229"/>
    </source>
</evidence>
<organism evidence="16 17">
    <name type="scientific">Cellulomonas alba</name>
    <dbReference type="NCBI Taxonomy" id="3053467"/>
    <lineage>
        <taxon>Bacteria</taxon>
        <taxon>Bacillati</taxon>
        <taxon>Actinomycetota</taxon>
        <taxon>Actinomycetes</taxon>
        <taxon>Micrococcales</taxon>
        <taxon>Cellulomonadaceae</taxon>
        <taxon>Cellulomonas</taxon>
    </lineage>
</organism>
<keyword evidence="11" id="KW-0100">Branched-chain amino acid biosynthesis</keyword>
<dbReference type="GO" id="GO:0004084">
    <property type="term" value="F:branched-chain-amino-acid transaminase activity"/>
    <property type="evidence" value="ECO:0007669"/>
    <property type="project" value="UniProtKB-EC"/>
</dbReference>
<keyword evidence="9 16" id="KW-0808">Transferase</keyword>
<proteinExistence type="inferred from homology"/>
<evidence type="ECO:0000256" key="8">
    <source>
        <dbReference type="ARBA" id="ARBA00022605"/>
    </source>
</evidence>
<keyword evidence="8" id="KW-0028">Amino-acid biosynthesis</keyword>
<dbReference type="Proteomes" id="UP001529338">
    <property type="component" value="Unassembled WGS sequence"/>
</dbReference>